<reference evidence="2 3" key="1">
    <citation type="submission" date="2021-06" db="EMBL/GenBank/DDBJ databases">
        <title>Genome sequence of Babesia caballi.</title>
        <authorList>
            <person name="Yamagishi J."/>
            <person name="Kidaka T."/>
            <person name="Ochi A."/>
        </authorList>
    </citation>
    <scope>NUCLEOTIDE SEQUENCE [LARGE SCALE GENOMIC DNA]</scope>
    <source>
        <strain evidence="2">USDA-D6B2</strain>
    </source>
</reference>
<accession>A0AAV4LN50</accession>
<dbReference type="RefSeq" id="XP_067713291.1">
    <property type="nucleotide sequence ID" value="XM_067857190.1"/>
</dbReference>
<evidence type="ECO:0000256" key="1">
    <source>
        <dbReference type="SAM" id="MobiDB-lite"/>
    </source>
</evidence>
<proteinExistence type="predicted"/>
<evidence type="ECO:0000313" key="3">
    <source>
        <dbReference type="Proteomes" id="UP001497744"/>
    </source>
</evidence>
<evidence type="ECO:0000313" key="2">
    <source>
        <dbReference type="EMBL" id="GIX61220.1"/>
    </source>
</evidence>
<gene>
    <name evidence="2" type="ORF">BcabD6B2_06550</name>
</gene>
<dbReference type="EMBL" id="BPLF01000001">
    <property type="protein sequence ID" value="GIX61220.1"/>
    <property type="molecule type" value="Genomic_DNA"/>
</dbReference>
<comment type="caution">
    <text evidence="2">The sequence shown here is derived from an EMBL/GenBank/DDBJ whole genome shotgun (WGS) entry which is preliminary data.</text>
</comment>
<organism evidence="2 3">
    <name type="scientific">Babesia caballi</name>
    <dbReference type="NCBI Taxonomy" id="5871"/>
    <lineage>
        <taxon>Eukaryota</taxon>
        <taxon>Sar</taxon>
        <taxon>Alveolata</taxon>
        <taxon>Apicomplexa</taxon>
        <taxon>Aconoidasida</taxon>
        <taxon>Piroplasmida</taxon>
        <taxon>Babesiidae</taxon>
        <taxon>Babesia</taxon>
    </lineage>
</organism>
<keyword evidence="3" id="KW-1185">Reference proteome</keyword>
<dbReference type="GeneID" id="94192703"/>
<sequence>MSSGEWNRLERGVVEGAQHETEPVDGVDDAAPKAEELHRTYADVNGVGPDALPDAVLGGEVVDDVWKAVARREAAHLFAAGAERSAPATAPLAIAGWRERK</sequence>
<name>A0AAV4LN50_BABCB</name>
<feature type="compositionally biased region" description="Basic and acidic residues" evidence="1">
    <location>
        <begin position="7"/>
        <end position="22"/>
    </location>
</feature>
<protein>
    <submittedName>
        <fullName evidence="2">Dynein heavy chain 7, axonemal-like protein</fullName>
    </submittedName>
</protein>
<dbReference type="AlphaFoldDB" id="A0AAV4LN50"/>
<dbReference type="Proteomes" id="UP001497744">
    <property type="component" value="Unassembled WGS sequence"/>
</dbReference>
<feature type="region of interest" description="Disordered" evidence="1">
    <location>
        <begin position="1"/>
        <end position="28"/>
    </location>
</feature>